<keyword evidence="9" id="KW-1185">Reference proteome</keyword>
<comment type="caution">
    <text evidence="8">The sequence shown here is derived from an EMBL/GenBank/DDBJ whole genome shotgun (WGS) entry which is preliminary data.</text>
</comment>
<feature type="compositionally biased region" description="Basic and acidic residues" evidence="7">
    <location>
        <begin position="844"/>
        <end position="866"/>
    </location>
</feature>
<feature type="compositionally biased region" description="Low complexity" evidence="7">
    <location>
        <begin position="426"/>
        <end position="438"/>
    </location>
</feature>
<protein>
    <submittedName>
        <fullName evidence="8">Uncharacterized protein</fullName>
    </submittedName>
</protein>
<evidence type="ECO:0000256" key="4">
    <source>
        <dbReference type="ARBA" id="ARBA00022737"/>
    </source>
</evidence>
<dbReference type="RefSeq" id="XP_058338523.1">
    <property type="nucleotide sequence ID" value="XM_058490734.1"/>
</dbReference>
<feature type="compositionally biased region" description="Low complexity" evidence="7">
    <location>
        <begin position="358"/>
        <end position="392"/>
    </location>
</feature>
<evidence type="ECO:0000256" key="3">
    <source>
        <dbReference type="ARBA" id="ARBA00022490"/>
    </source>
</evidence>
<dbReference type="PANTHER" id="PTHR46647">
    <property type="entry name" value="RAB9 EFFECTOR PROTEIN WITH KELCH MOTIFS"/>
    <property type="match status" value="1"/>
</dbReference>
<gene>
    <name evidence="8" type="ORF">O0I10_010759</name>
</gene>
<dbReference type="EMBL" id="JARTCD010000075">
    <property type="protein sequence ID" value="KAJ8653609.1"/>
    <property type="molecule type" value="Genomic_DNA"/>
</dbReference>
<name>A0AAD7UVJ1_9FUNG</name>
<feature type="compositionally biased region" description="Pro residues" evidence="7">
    <location>
        <begin position="412"/>
        <end position="425"/>
    </location>
</feature>
<keyword evidence="2" id="KW-0880">Kelch repeat</keyword>
<dbReference type="SUPFAM" id="SSF117281">
    <property type="entry name" value="Kelch motif"/>
    <property type="match status" value="1"/>
</dbReference>
<keyword evidence="4" id="KW-0677">Repeat</keyword>
<dbReference type="GO" id="GO:0005737">
    <property type="term" value="C:cytoplasm"/>
    <property type="evidence" value="ECO:0007669"/>
    <property type="project" value="UniProtKB-SubCell"/>
</dbReference>
<dbReference type="Gene3D" id="2.120.10.80">
    <property type="entry name" value="Kelch-type beta propeller"/>
    <property type="match status" value="2"/>
</dbReference>
<feature type="compositionally biased region" description="Pro residues" evidence="7">
    <location>
        <begin position="486"/>
        <end position="496"/>
    </location>
</feature>
<dbReference type="Pfam" id="PF24681">
    <property type="entry name" value="Kelch_KLHDC2_KLHL20_DRC7"/>
    <property type="match status" value="1"/>
</dbReference>
<accession>A0AAD7UVJ1</accession>
<feature type="coiled-coil region" evidence="6">
    <location>
        <begin position="924"/>
        <end position="993"/>
    </location>
</feature>
<dbReference type="InterPro" id="IPR052124">
    <property type="entry name" value="Rab9_kelch_effector"/>
</dbReference>
<dbReference type="SMART" id="SM00612">
    <property type="entry name" value="Kelch"/>
    <property type="match status" value="2"/>
</dbReference>
<organism evidence="8 9">
    <name type="scientific">Lichtheimia ornata</name>
    <dbReference type="NCBI Taxonomy" id="688661"/>
    <lineage>
        <taxon>Eukaryota</taxon>
        <taxon>Fungi</taxon>
        <taxon>Fungi incertae sedis</taxon>
        <taxon>Mucoromycota</taxon>
        <taxon>Mucoromycotina</taxon>
        <taxon>Mucoromycetes</taxon>
        <taxon>Mucorales</taxon>
        <taxon>Lichtheimiaceae</taxon>
        <taxon>Lichtheimia</taxon>
    </lineage>
</organism>
<feature type="compositionally biased region" description="Polar residues" evidence="7">
    <location>
        <begin position="439"/>
        <end position="449"/>
    </location>
</feature>
<feature type="region of interest" description="Disordered" evidence="7">
    <location>
        <begin position="334"/>
        <end position="678"/>
    </location>
</feature>
<feature type="compositionally biased region" description="Pro residues" evidence="7">
    <location>
        <begin position="341"/>
        <end position="357"/>
    </location>
</feature>
<dbReference type="InterPro" id="IPR006652">
    <property type="entry name" value="Kelch_1"/>
</dbReference>
<dbReference type="Proteomes" id="UP001234581">
    <property type="component" value="Unassembled WGS sequence"/>
</dbReference>
<evidence type="ECO:0000256" key="5">
    <source>
        <dbReference type="ARBA" id="ARBA00023054"/>
    </source>
</evidence>
<keyword evidence="3" id="KW-0963">Cytoplasm</keyword>
<feature type="compositionally biased region" description="Basic and acidic residues" evidence="7">
    <location>
        <begin position="544"/>
        <end position="561"/>
    </location>
</feature>
<sequence>MSLFSKLTKNNDKSIYPWSQRKLGGGNSAFPRFGHATTALPSDQLVLYGGMQPNGPAKKDLYLVDANNVSISSFNASGDVPPPRCFPTLVSIRNFALLYGGEPVLADDKWDPHVYILNIANKQWNRIRMEGHLPVERSRHSASIADGVMYVWGGQRAGRYLNDMIAFNTTTYPSNPHWEFIKPNNEGPSARAGHVSVVFDNKLYIFGGTDGDHLYNDVWAFDLQSRLWMQVPAVGYIPIPRTDFSASLVDGVMYIFGGRGPDGQDLGDLCAFRIKSQRWYMFQNMGPAPSARYGLSISSVKERLYVLGGDNGNGKLEDGSMAYILDCSKIRYPPETAAQQPPAPQPHPSQPPQPSQPQQPQQQQHYPSTQSQQSNASPSSTSFQSMSESEASIQRGPPPPPLVQNSQSTPIRSPPPMHQSIPPSPSQQQQQQQQQPTQYNGSANGSINGSPAMHELEPPQLIEPQPSMSAPMPAAAGGGGDRVAPQPKPQDTPQPSKPRHASVVPEAARRRTRTTSPMPFTEVDTNMEIRHHGPMSPASISSNENDKGGSLRSFTDDERPTRPTIPRNTMNGIAPPPRPSREGVNLNSSYRHTMADHVIDDRPKSQMPRSTDTPPRVASPMANGRHHQHDTQDTSSMDRTASPIPRQQEHSSIPNGIDNNGAPLTPPPRPKSSAPVPDPIQEEKAALVRELRSRELIVNEMRKKEQWWRTEVSIARKLRAAQGERFDDDLDEERLLMDFDGEPDKFKLFDQLVHVKAELRRVKQSIMHQAQPMSQKVTQADRMRVAALQEAAYFKAKYESLKSRQPLDPSLEADRVDELEKRLAAALSENEANSRLLQQLQQRAQHDHSSRLAAEERAKDAHERAQEAQAAHQRALEELANVHDRAIQAEAQTRQGTVKIAELTQQLANALATTQDVSEAHISVSRLEAANLKARNEVAALKQKLAESMDDMARLRTILSERDETLKETTRELEDAEIQLAMMRDAMHRIENSAPSPPRGF</sequence>
<feature type="compositionally biased region" description="Basic and acidic residues" evidence="7">
    <location>
        <begin position="593"/>
        <end position="604"/>
    </location>
</feature>
<dbReference type="InterPro" id="IPR015915">
    <property type="entry name" value="Kelch-typ_b-propeller"/>
</dbReference>
<keyword evidence="5 6" id="KW-0175">Coiled coil</keyword>
<evidence type="ECO:0000256" key="2">
    <source>
        <dbReference type="ARBA" id="ARBA00022441"/>
    </source>
</evidence>
<feature type="compositionally biased region" description="Low complexity" evidence="7">
    <location>
        <begin position="458"/>
        <end position="475"/>
    </location>
</feature>
<evidence type="ECO:0000313" key="9">
    <source>
        <dbReference type="Proteomes" id="UP001234581"/>
    </source>
</evidence>
<evidence type="ECO:0000313" key="8">
    <source>
        <dbReference type="EMBL" id="KAJ8653609.1"/>
    </source>
</evidence>
<dbReference type="FunFam" id="2.120.10.80:FF:000049">
    <property type="entry name" value="Cell polarity protein (Tea1)"/>
    <property type="match status" value="1"/>
</dbReference>
<comment type="subcellular location">
    <subcellularLocation>
        <location evidence="1">Cytoplasm</location>
    </subcellularLocation>
</comment>
<evidence type="ECO:0000256" key="7">
    <source>
        <dbReference type="SAM" id="MobiDB-lite"/>
    </source>
</evidence>
<dbReference type="AlphaFoldDB" id="A0AAD7UVJ1"/>
<dbReference type="GeneID" id="83218161"/>
<feature type="region of interest" description="Disordered" evidence="7">
    <location>
        <begin position="839"/>
        <end position="871"/>
    </location>
</feature>
<evidence type="ECO:0000256" key="6">
    <source>
        <dbReference type="SAM" id="Coils"/>
    </source>
</evidence>
<evidence type="ECO:0000256" key="1">
    <source>
        <dbReference type="ARBA" id="ARBA00004496"/>
    </source>
</evidence>
<dbReference type="PANTHER" id="PTHR46647:SF1">
    <property type="entry name" value="RAB9 EFFECTOR PROTEIN WITH KELCH MOTIFS"/>
    <property type="match status" value="1"/>
</dbReference>
<reference evidence="8 9" key="1">
    <citation type="submission" date="2023-03" db="EMBL/GenBank/DDBJ databases">
        <title>Genome sequence of Lichtheimia ornata CBS 291.66.</title>
        <authorList>
            <person name="Mohabir J.T."/>
            <person name="Shea T.P."/>
            <person name="Kurbessoian T."/>
            <person name="Berby B."/>
            <person name="Fontaine J."/>
            <person name="Livny J."/>
            <person name="Gnirke A."/>
            <person name="Stajich J.E."/>
            <person name="Cuomo C.A."/>
        </authorList>
    </citation>
    <scope>NUCLEOTIDE SEQUENCE [LARGE SCALE GENOMIC DNA]</scope>
    <source>
        <strain evidence="8">CBS 291.66</strain>
    </source>
</reference>
<proteinExistence type="predicted"/>